<comment type="subunit">
    <text evidence="1">Homodimer; disulfide-linked.</text>
</comment>
<protein>
    <recommendedName>
        <fullName evidence="7">Spaetzle domain-containing protein</fullName>
    </recommendedName>
</protein>
<keyword evidence="4" id="KW-0325">Glycoprotein</keyword>
<evidence type="ECO:0000313" key="8">
    <source>
        <dbReference type="EMBL" id="KAG5674358.1"/>
    </source>
</evidence>
<dbReference type="FunFam" id="2.10.90.10:FF:000018">
    <property type="entry name" value="Spatzle 4"/>
    <property type="match status" value="1"/>
</dbReference>
<evidence type="ECO:0000313" key="9">
    <source>
        <dbReference type="Proteomes" id="UP001107558"/>
    </source>
</evidence>
<keyword evidence="3" id="KW-1015">Disulfide bond</keyword>
<evidence type="ECO:0000256" key="5">
    <source>
        <dbReference type="SAM" id="MobiDB-lite"/>
    </source>
</evidence>
<sequence>MKSNKSITYQIILLSTTAVIILASSGYDSIECDPHSNRARTGRARLIESIPCDLSKQSYCNLPGESYPWNAVKKFVYDNQGLVRRMYGDQRHIFVMQSELENEIDFDDIKHTVDKYSKSFNDQHNKKQKRTRQAKAQKMAQTTSQKRNVERKNYRSGDATEPHFRPAQRPSATNTKQRTKPTKVSVNEKSSLIDNFIVQSNVDALNVKVTTKLTSIMSSSTESTSTTTMTTTTASVAEASKSENVIDDAIVQTEVENDRTVTIDKAVLDLFGNISSALTASPTSTTLKTTTSDNVTLENSAVNETSEDPIGSLKTTLIFDENEEDDDEETTITIAASTASEQSTKDPSVTTTTEAQLYQDHAVMPTVNRRGVNACAVKEEVVAPFWGNNTRGEILALLNVYPFEQYINWEKCTHENEQMYCRKGCRCEQQYRLHRLLAYNPLDACRGIFSDWFRFPSCCICKCYDIPFDYRVTSRSPRGSNKVLDAIDEKNDEIEIEQDEEEFSLFDNDEDENSSDDPE</sequence>
<evidence type="ECO:0000256" key="3">
    <source>
        <dbReference type="ARBA" id="ARBA00023157"/>
    </source>
</evidence>
<dbReference type="GO" id="GO:0045087">
    <property type="term" value="P:innate immune response"/>
    <property type="evidence" value="ECO:0007669"/>
    <property type="project" value="TreeGrafter"/>
</dbReference>
<accession>A0A9J6BYT8</accession>
<evidence type="ECO:0000256" key="2">
    <source>
        <dbReference type="ARBA" id="ARBA00022729"/>
    </source>
</evidence>
<feature type="compositionally biased region" description="Basic residues" evidence="5">
    <location>
        <begin position="126"/>
        <end position="135"/>
    </location>
</feature>
<dbReference type="PANTHER" id="PTHR23199">
    <property type="entry name" value="NEUROTROPHIN 1-RELATED"/>
    <property type="match status" value="1"/>
</dbReference>
<gene>
    <name evidence="8" type="ORF">PVAND_004333</name>
</gene>
<dbReference type="OrthoDB" id="6594799at2759"/>
<name>A0A9J6BYT8_POLVA</name>
<feature type="compositionally biased region" description="Polar residues" evidence="5">
    <location>
        <begin position="170"/>
        <end position="186"/>
    </location>
</feature>
<dbReference type="GO" id="GO:0021556">
    <property type="term" value="P:central nervous system formation"/>
    <property type="evidence" value="ECO:0007669"/>
    <property type="project" value="TreeGrafter"/>
</dbReference>
<feature type="region of interest" description="Disordered" evidence="5">
    <location>
        <begin position="117"/>
        <end position="186"/>
    </location>
</feature>
<dbReference type="Pfam" id="PF16077">
    <property type="entry name" value="Spaetzle"/>
    <property type="match status" value="1"/>
</dbReference>
<dbReference type="InterPro" id="IPR052444">
    <property type="entry name" value="Spz/Toll_ligand-like"/>
</dbReference>
<evidence type="ECO:0000256" key="1">
    <source>
        <dbReference type="ARBA" id="ARBA00011748"/>
    </source>
</evidence>
<feature type="compositionally biased region" description="Basic and acidic residues" evidence="5">
    <location>
        <begin position="147"/>
        <end position="164"/>
    </location>
</feature>
<keyword evidence="9" id="KW-1185">Reference proteome</keyword>
<feature type="chain" id="PRO_5039939695" description="Spaetzle domain-containing protein" evidence="6">
    <location>
        <begin position="24"/>
        <end position="519"/>
    </location>
</feature>
<evidence type="ECO:0000259" key="7">
    <source>
        <dbReference type="Pfam" id="PF16077"/>
    </source>
</evidence>
<feature type="region of interest" description="Disordered" evidence="5">
    <location>
        <begin position="498"/>
        <end position="519"/>
    </location>
</feature>
<dbReference type="PANTHER" id="PTHR23199:SF5">
    <property type="entry name" value="PROTEIN SPAETZLE 4"/>
    <property type="match status" value="1"/>
</dbReference>
<reference evidence="8" key="1">
    <citation type="submission" date="2021-03" db="EMBL/GenBank/DDBJ databases">
        <title>Chromosome level genome of the anhydrobiotic midge Polypedilum vanderplanki.</title>
        <authorList>
            <person name="Yoshida Y."/>
            <person name="Kikawada T."/>
            <person name="Gusev O."/>
        </authorList>
    </citation>
    <scope>NUCLEOTIDE SEQUENCE</scope>
    <source>
        <strain evidence="8">NIAS01</strain>
        <tissue evidence="8">Whole body or cell culture</tissue>
    </source>
</reference>
<dbReference type="GO" id="GO:0008083">
    <property type="term" value="F:growth factor activity"/>
    <property type="evidence" value="ECO:0007669"/>
    <property type="project" value="TreeGrafter"/>
</dbReference>
<dbReference type="GO" id="GO:0005615">
    <property type="term" value="C:extracellular space"/>
    <property type="evidence" value="ECO:0007669"/>
    <property type="project" value="UniProtKB-ARBA"/>
</dbReference>
<comment type="caution">
    <text evidence="8">The sequence shown here is derived from an EMBL/GenBank/DDBJ whole genome shotgun (WGS) entry which is preliminary data.</text>
</comment>
<feature type="compositionally biased region" description="Low complexity" evidence="5">
    <location>
        <begin position="136"/>
        <end position="146"/>
    </location>
</feature>
<evidence type="ECO:0000256" key="6">
    <source>
        <dbReference type="SAM" id="SignalP"/>
    </source>
</evidence>
<dbReference type="Proteomes" id="UP001107558">
    <property type="component" value="Chromosome 2"/>
</dbReference>
<evidence type="ECO:0000256" key="4">
    <source>
        <dbReference type="ARBA" id="ARBA00023180"/>
    </source>
</evidence>
<dbReference type="AlphaFoldDB" id="A0A9J6BYT8"/>
<dbReference type="EMBL" id="JADBJN010000002">
    <property type="protein sequence ID" value="KAG5674358.1"/>
    <property type="molecule type" value="Genomic_DNA"/>
</dbReference>
<feature type="domain" description="Spaetzle" evidence="7">
    <location>
        <begin position="373"/>
        <end position="463"/>
    </location>
</feature>
<dbReference type="Gene3D" id="2.10.90.10">
    <property type="entry name" value="Cystine-knot cytokines"/>
    <property type="match status" value="1"/>
</dbReference>
<organism evidence="8 9">
    <name type="scientific">Polypedilum vanderplanki</name>
    <name type="common">Sleeping chironomid midge</name>
    <dbReference type="NCBI Taxonomy" id="319348"/>
    <lineage>
        <taxon>Eukaryota</taxon>
        <taxon>Metazoa</taxon>
        <taxon>Ecdysozoa</taxon>
        <taxon>Arthropoda</taxon>
        <taxon>Hexapoda</taxon>
        <taxon>Insecta</taxon>
        <taxon>Pterygota</taxon>
        <taxon>Neoptera</taxon>
        <taxon>Endopterygota</taxon>
        <taxon>Diptera</taxon>
        <taxon>Nematocera</taxon>
        <taxon>Chironomoidea</taxon>
        <taxon>Chironomidae</taxon>
        <taxon>Chironominae</taxon>
        <taxon>Polypedilum</taxon>
        <taxon>Polypedilum</taxon>
    </lineage>
</organism>
<keyword evidence="2 6" id="KW-0732">Signal</keyword>
<dbReference type="SUPFAM" id="SSF57501">
    <property type="entry name" value="Cystine-knot cytokines"/>
    <property type="match status" value="1"/>
</dbReference>
<dbReference type="InterPro" id="IPR032104">
    <property type="entry name" value="Spaetzle"/>
</dbReference>
<dbReference type="InterPro" id="IPR029034">
    <property type="entry name" value="Cystine-knot_cytokine"/>
</dbReference>
<proteinExistence type="predicted"/>
<feature type="signal peptide" evidence="6">
    <location>
        <begin position="1"/>
        <end position="23"/>
    </location>
</feature>
<dbReference type="GO" id="GO:0005121">
    <property type="term" value="F:Toll binding"/>
    <property type="evidence" value="ECO:0007669"/>
    <property type="project" value="TreeGrafter"/>
</dbReference>